<name>A0AAD8C7K4_BIOPF</name>
<accession>A0AAD8C7K4</accession>
<proteinExistence type="predicted"/>
<protein>
    <submittedName>
        <fullName evidence="2">Uncharacterized protein</fullName>
    </submittedName>
</protein>
<feature type="region of interest" description="Disordered" evidence="1">
    <location>
        <begin position="1"/>
        <end position="20"/>
    </location>
</feature>
<comment type="caution">
    <text evidence="2">The sequence shown here is derived from an EMBL/GenBank/DDBJ whole genome shotgun (WGS) entry which is preliminary data.</text>
</comment>
<keyword evidence="3" id="KW-1185">Reference proteome</keyword>
<dbReference type="AlphaFoldDB" id="A0AAD8C7K4"/>
<dbReference type="Proteomes" id="UP001233172">
    <property type="component" value="Unassembled WGS sequence"/>
</dbReference>
<dbReference type="EMBL" id="JASAOG010000006">
    <property type="protein sequence ID" value="KAK0067795.1"/>
    <property type="molecule type" value="Genomic_DNA"/>
</dbReference>
<evidence type="ECO:0000256" key="1">
    <source>
        <dbReference type="SAM" id="MobiDB-lite"/>
    </source>
</evidence>
<evidence type="ECO:0000313" key="3">
    <source>
        <dbReference type="Proteomes" id="UP001233172"/>
    </source>
</evidence>
<sequence length="143" mass="16441">MQMQRVTTKPAAAENNYGRKKKINKNTKLKSYQLTGVHLCAVEFPMKSYSRNKSMPLSNSPHNVFIFSSITVVGFKQRPEMISVQTKWPLCTEGIANRFDIVHRVRGVSYRFYQWHIADTFYLGLADAKGSRQVKNHSRSLSL</sequence>
<reference evidence="2" key="2">
    <citation type="submission" date="2023-04" db="EMBL/GenBank/DDBJ databases">
        <authorList>
            <person name="Bu L."/>
            <person name="Lu L."/>
            <person name="Laidemitt M.R."/>
            <person name="Zhang S.M."/>
            <person name="Mutuku M."/>
            <person name="Mkoji G."/>
            <person name="Steinauer M."/>
            <person name="Loker E.S."/>
        </authorList>
    </citation>
    <scope>NUCLEOTIDE SEQUENCE</scope>
    <source>
        <strain evidence="2">KasaAsao</strain>
        <tissue evidence="2">Whole Snail</tissue>
    </source>
</reference>
<gene>
    <name evidence="2" type="ORF">Bpfe_002636</name>
</gene>
<reference evidence="2" key="1">
    <citation type="journal article" date="2023" name="PLoS Negl. Trop. Dis.">
        <title>A genome sequence for Biomphalaria pfeifferi, the major vector snail for the human-infecting parasite Schistosoma mansoni.</title>
        <authorList>
            <person name="Bu L."/>
            <person name="Lu L."/>
            <person name="Laidemitt M.R."/>
            <person name="Zhang S.M."/>
            <person name="Mutuku M."/>
            <person name="Mkoji G."/>
            <person name="Steinauer M."/>
            <person name="Loker E.S."/>
        </authorList>
    </citation>
    <scope>NUCLEOTIDE SEQUENCE</scope>
    <source>
        <strain evidence="2">KasaAsao</strain>
    </source>
</reference>
<organism evidence="2 3">
    <name type="scientific">Biomphalaria pfeifferi</name>
    <name type="common">Bloodfluke planorb</name>
    <name type="synonym">Freshwater snail</name>
    <dbReference type="NCBI Taxonomy" id="112525"/>
    <lineage>
        <taxon>Eukaryota</taxon>
        <taxon>Metazoa</taxon>
        <taxon>Spiralia</taxon>
        <taxon>Lophotrochozoa</taxon>
        <taxon>Mollusca</taxon>
        <taxon>Gastropoda</taxon>
        <taxon>Heterobranchia</taxon>
        <taxon>Euthyneura</taxon>
        <taxon>Panpulmonata</taxon>
        <taxon>Hygrophila</taxon>
        <taxon>Lymnaeoidea</taxon>
        <taxon>Planorbidae</taxon>
        <taxon>Biomphalaria</taxon>
    </lineage>
</organism>
<evidence type="ECO:0000313" key="2">
    <source>
        <dbReference type="EMBL" id="KAK0067795.1"/>
    </source>
</evidence>